<dbReference type="EMBL" id="JAUSQM010000001">
    <property type="protein sequence ID" value="MDP9821726.1"/>
    <property type="molecule type" value="Genomic_DNA"/>
</dbReference>
<comment type="subcellular location">
    <subcellularLocation>
        <location evidence="4">Cytoplasm</location>
    </subcellularLocation>
</comment>
<dbReference type="Proteomes" id="UP001240447">
    <property type="component" value="Unassembled WGS sequence"/>
</dbReference>
<comment type="subunit">
    <text evidence="4">Interacts with translational regulator CsrA and flagellin(s).</text>
</comment>
<comment type="caution">
    <text evidence="5">The sequence shown here is derived from an EMBL/GenBank/DDBJ whole genome shotgun (WGS) entry which is preliminary data.</text>
</comment>
<dbReference type="Pfam" id="PF02623">
    <property type="entry name" value="FliW"/>
    <property type="match status" value="1"/>
</dbReference>
<evidence type="ECO:0000313" key="5">
    <source>
        <dbReference type="EMBL" id="MDP9821726.1"/>
    </source>
</evidence>
<keyword evidence="3 4" id="KW-0810">Translation regulation</keyword>
<evidence type="ECO:0000256" key="2">
    <source>
        <dbReference type="ARBA" id="ARBA00022795"/>
    </source>
</evidence>
<dbReference type="InterPro" id="IPR003775">
    <property type="entry name" value="Flagellar_assembly_factor_FliW"/>
</dbReference>
<dbReference type="SUPFAM" id="SSF141457">
    <property type="entry name" value="BH3618-like"/>
    <property type="match status" value="1"/>
</dbReference>
<keyword evidence="5" id="KW-0969">Cilium</keyword>
<keyword evidence="5" id="KW-0966">Cell projection</keyword>
<evidence type="ECO:0000256" key="4">
    <source>
        <dbReference type="HAMAP-Rule" id="MF_01185"/>
    </source>
</evidence>
<name>A0ABT9NMT3_9ACTN</name>
<gene>
    <name evidence="4" type="primary">fliW</name>
    <name evidence="5" type="ORF">J2S59_001535</name>
</gene>
<keyword evidence="1 4" id="KW-0963">Cytoplasm</keyword>
<protein>
    <recommendedName>
        <fullName evidence="4">Flagellar assembly factor FliW</fullName>
    </recommendedName>
</protein>
<evidence type="ECO:0000256" key="3">
    <source>
        <dbReference type="ARBA" id="ARBA00022845"/>
    </source>
</evidence>
<proteinExistence type="inferred from homology"/>
<sequence length="130" mass="13689">MAEELPVIELVEPFPGFPDHRHFALVRLDDDGVLCALQGLDDAAPLRFLVVPPASFFPSYAPEIDDEVAGALGITAPDDALVLVIVNPGDGLSDSTANLLAPVVINTVTRRAAQVVLAEDLPVRAPLLAS</sequence>
<dbReference type="RefSeq" id="WP_068120681.1">
    <property type="nucleotide sequence ID" value="NZ_CCXJ01000297.1"/>
</dbReference>
<dbReference type="InterPro" id="IPR024046">
    <property type="entry name" value="Flagellar_assmbl_FliW_dom_sf"/>
</dbReference>
<dbReference type="HAMAP" id="MF_01185">
    <property type="entry name" value="FliW"/>
    <property type="match status" value="1"/>
</dbReference>
<keyword evidence="2 4" id="KW-1005">Bacterial flagellum biogenesis</keyword>
<comment type="function">
    <text evidence="4">Acts as an anti-CsrA protein, binds CsrA and prevents it from repressing translation of its target genes, one of which is flagellin. Binds to flagellin and participates in the assembly of the flagellum.</text>
</comment>
<keyword evidence="5" id="KW-0282">Flagellum</keyword>
<comment type="similarity">
    <text evidence="4">Belongs to the FliW family.</text>
</comment>
<dbReference type="PANTHER" id="PTHR39190">
    <property type="entry name" value="FLAGELLAR ASSEMBLY FACTOR FLIW"/>
    <property type="match status" value="1"/>
</dbReference>
<evidence type="ECO:0000313" key="6">
    <source>
        <dbReference type="Proteomes" id="UP001240447"/>
    </source>
</evidence>
<dbReference type="PANTHER" id="PTHR39190:SF1">
    <property type="entry name" value="FLAGELLAR ASSEMBLY FACTOR FLIW"/>
    <property type="match status" value="1"/>
</dbReference>
<reference evidence="5 6" key="1">
    <citation type="submission" date="2023-07" db="EMBL/GenBank/DDBJ databases">
        <title>Sequencing the genomes of 1000 actinobacteria strains.</title>
        <authorList>
            <person name="Klenk H.-P."/>
        </authorList>
    </citation>
    <scope>NUCLEOTIDE SEQUENCE [LARGE SCALE GENOMIC DNA]</scope>
    <source>
        <strain evidence="5 6">GD13</strain>
    </source>
</reference>
<dbReference type="Gene3D" id="2.30.290.10">
    <property type="entry name" value="BH3618-like"/>
    <property type="match status" value="1"/>
</dbReference>
<organism evidence="5 6">
    <name type="scientific">Nocardioides massiliensis</name>
    <dbReference type="NCBI Taxonomy" id="1325935"/>
    <lineage>
        <taxon>Bacteria</taxon>
        <taxon>Bacillati</taxon>
        <taxon>Actinomycetota</taxon>
        <taxon>Actinomycetes</taxon>
        <taxon>Propionibacteriales</taxon>
        <taxon>Nocardioidaceae</taxon>
        <taxon>Nocardioides</taxon>
    </lineage>
</organism>
<keyword evidence="6" id="KW-1185">Reference proteome</keyword>
<accession>A0ABT9NMT3</accession>
<keyword evidence="4" id="KW-0143">Chaperone</keyword>
<evidence type="ECO:0000256" key="1">
    <source>
        <dbReference type="ARBA" id="ARBA00022490"/>
    </source>
</evidence>